<dbReference type="InterPro" id="IPR037464">
    <property type="entry name" value="Taspase1"/>
</dbReference>
<organism evidence="4 5">
    <name type="scientific">Tenebrio molitor</name>
    <name type="common">Yellow mealworm beetle</name>
    <dbReference type="NCBI Taxonomy" id="7067"/>
    <lineage>
        <taxon>Eukaryota</taxon>
        <taxon>Metazoa</taxon>
        <taxon>Ecdysozoa</taxon>
        <taxon>Arthropoda</taxon>
        <taxon>Hexapoda</taxon>
        <taxon>Insecta</taxon>
        <taxon>Pterygota</taxon>
        <taxon>Neoptera</taxon>
        <taxon>Endopterygota</taxon>
        <taxon>Coleoptera</taxon>
        <taxon>Polyphaga</taxon>
        <taxon>Cucujiformia</taxon>
        <taxon>Tenebrionidae</taxon>
        <taxon>Tenebrio</taxon>
    </lineage>
</organism>
<comment type="caution">
    <text evidence="4">The sequence shown here is derived from an EMBL/GenBank/DDBJ whole genome shotgun (WGS) entry which is preliminary data.</text>
</comment>
<dbReference type="InterPro" id="IPR000246">
    <property type="entry name" value="Peptidase_T2"/>
</dbReference>
<sequence>MIAVHCGAGSHSSSHYGKYNKLSKKACRTGIEVLRNGGSALEAVKAAITVLEDDPVTNCGYGSNLTNEGCVEGDASVMDGKTLIYGGCGAVKSVKNPIHLAYDICVKQLEPLPLGLVPPSFLVGRGGVKYAKAAGLKTVKQKSLISAKALSQYKKYKSLVESNKTEELLDTVGAVCVDNDGHVAAGCSSGGILLKRPGRVGQAAVYASGVWADSFSPEAQSSTAVCTSGCGEHLMRTQLAKVVAEDLQTSVCPTVGLSQSITDKFINSRYLENVTTKLCGALVLHVDKKTGDTTLLWGHTTETMSVGFMRCFDDNPKALISELPTGVPVGAKVTVSGVYGNKK</sequence>
<dbReference type="EMBL" id="JABDTM020023105">
    <property type="protein sequence ID" value="KAH0815427.1"/>
    <property type="molecule type" value="Genomic_DNA"/>
</dbReference>
<dbReference type="InterPro" id="IPR029055">
    <property type="entry name" value="Ntn_hydrolases_N"/>
</dbReference>
<evidence type="ECO:0000313" key="4">
    <source>
        <dbReference type="EMBL" id="KAH0815427.1"/>
    </source>
</evidence>
<dbReference type="Pfam" id="PF01112">
    <property type="entry name" value="Asparaginase_2"/>
    <property type="match status" value="1"/>
</dbReference>
<dbReference type="PANTHER" id="PTHR10188:SF8">
    <property type="entry name" value="THREONINE ASPARTASE 1"/>
    <property type="match status" value="1"/>
</dbReference>
<dbReference type="Proteomes" id="UP000719412">
    <property type="component" value="Unassembled WGS sequence"/>
</dbReference>
<evidence type="ECO:0000313" key="5">
    <source>
        <dbReference type="Proteomes" id="UP000719412"/>
    </source>
</evidence>
<accession>A0A8J6HJD3</accession>
<proteinExistence type="inferred from homology"/>
<gene>
    <name evidence="4" type="ORF">GEV33_007365</name>
</gene>
<dbReference type="Gene3D" id="3.60.20.30">
    <property type="entry name" value="(Glycosyl)asparaginase"/>
    <property type="match status" value="1"/>
</dbReference>
<reference evidence="4" key="2">
    <citation type="submission" date="2021-08" db="EMBL/GenBank/DDBJ databases">
        <authorList>
            <person name="Eriksson T."/>
        </authorList>
    </citation>
    <scope>NUCLEOTIDE SEQUENCE</scope>
    <source>
        <strain evidence="4">Stoneville</strain>
        <tissue evidence="4">Whole head</tissue>
    </source>
</reference>
<dbReference type="AlphaFoldDB" id="A0A8J6HJD3"/>
<dbReference type="CDD" id="cd04514">
    <property type="entry name" value="Taspase1_like"/>
    <property type="match status" value="1"/>
</dbReference>
<evidence type="ECO:0000256" key="2">
    <source>
        <dbReference type="PIRSR" id="PIRSR600246-1"/>
    </source>
</evidence>
<protein>
    <recommendedName>
        <fullName evidence="6">Threonine aspartase 1</fullName>
    </recommendedName>
</protein>
<comment type="similarity">
    <text evidence="1">Belongs to the Ntn-hydrolase family.</text>
</comment>
<reference evidence="4" key="1">
    <citation type="journal article" date="2020" name="J Insects Food Feed">
        <title>The yellow mealworm (Tenebrio molitor) genome: a resource for the emerging insects as food and feed industry.</title>
        <authorList>
            <person name="Eriksson T."/>
            <person name="Andere A."/>
            <person name="Kelstrup H."/>
            <person name="Emery V."/>
            <person name="Picard C."/>
        </authorList>
    </citation>
    <scope>NUCLEOTIDE SEQUENCE</scope>
    <source>
        <strain evidence="4">Stoneville</strain>
        <tissue evidence="4">Whole head</tissue>
    </source>
</reference>
<dbReference type="PANTHER" id="PTHR10188">
    <property type="entry name" value="L-ASPARAGINASE"/>
    <property type="match status" value="1"/>
</dbReference>
<evidence type="ECO:0000256" key="1">
    <source>
        <dbReference type="ARBA" id="ARBA00010872"/>
    </source>
</evidence>
<feature type="site" description="Cleavage; by autolysis" evidence="3">
    <location>
        <begin position="170"/>
        <end position="171"/>
    </location>
</feature>
<evidence type="ECO:0000256" key="3">
    <source>
        <dbReference type="PIRSR" id="PIRSR600246-3"/>
    </source>
</evidence>
<keyword evidence="5" id="KW-1185">Reference proteome</keyword>
<dbReference type="SUPFAM" id="SSF56235">
    <property type="entry name" value="N-terminal nucleophile aminohydrolases (Ntn hydrolases)"/>
    <property type="match status" value="1"/>
</dbReference>
<dbReference type="FunFam" id="3.60.20.30:FF:000006">
    <property type="entry name" value="Threonine aspartase"/>
    <property type="match status" value="1"/>
</dbReference>
<name>A0A8J6HJD3_TENMO</name>
<evidence type="ECO:0008006" key="6">
    <source>
        <dbReference type="Google" id="ProtNLM"/>
    </source>
</evidence>
<dbReference type="GO" id="GO:0005737">
    <property type="term" value="C:cytoplasm"/>
    <property type="evidence" value="ECO:0007669"/>
    <property type="project" value="TreeGrafter"/>
</dbReference>
<feature type="active site" description="Nucleophile" evidence="2">
    <location>
        <position position="171"/>
    </location>
</feature>
<dbReference type="GO" id="GO:0051604">
    <property type="term" value="P:protein maturation"/>
    <property type="evidence" value="ECO:0007669"/>
    <property type="project" value="TreeGrafter"/>
</dbReference>
<dbReference type="GO" id="GO:0004298">
    <property type="term" value="F:threonine-type endopeptidase activity"/>
    <property type="evidence" value="ECO:0007669"/>
    <property type="project" value="InterPro"/>
</dbReference>